<dbReference type="AlphaFoldDB" id="A0A5B7E883"/>
<protein>
    <submittedName>
        <fullName evidence="2">Uncharacterized protein</fullName>
    </submittedName>
</protein>
<feature type="compositionally biased region" description="Basic and acidic residues" evidence="1">
    <location>
        <begin position="41"/>
        <end position="57"/>
    </location>
</feature>
<reference evidence="2 3" key="1">
    <citation type="submission" date="2019-05" db="EMBL/GenBank/DDBJ databases">
        <title>Another draft genome of Portunus trituberculatus and its Hox gene families provides insights of decapod evolution.</title>
        <authorList>
            <person name="Jeong J.-H."/>
            <person name="Song I."/>
            <person name="Kim S."/>
            <person name="Choi T."/>
            <person name="Kim D."/>
            <person name="Ryu S."/>
            <person name="Kim W."/>
        </authorList>
    </citation>
    <scope>NUCLEOTIDE SEQUENCE [LARGE SCALE GENOMIC DNA]</scope>
    <source>
        <tissue evidence="2">Muscle</tissue>
    </source>
</reference>
<feature type="region of interest" description="Disordered" evidence="1">
    <location>
        <begin position="37"/>
        <end position="66"/>
    </location>
</feature>
<name>A0A5B7E883_PORTR</name>
<evidence type="ECO:0000256" key="1">
    <source>
        <dbReference type="SAM" id="MobiDB-lite"/>
    </source>
</evidence>
<gene>
    <name evidence="2" type="ORF">E2C01_023453</name>
</gene>
<keyword evidence="3" id="KW-1185">Reference proteome</keyword>
<comment type="caution">
    <text evidence="2">The sequence shown here is derived from an EMBL/GenBank/DDBJ whole genome shotgun (WGS) entry which is preliminary data.</text>
</comment>
<evidence type="ECO:0000313" key="3">
    <source>
        <dbReference type="Proteomes" id="UP000324222"/>
    </source>
</evidence>
<dbReference type="Proteomes" id="UP000324222">
    <property type="component" value="Unassembled WGS sequence"/>
</dbReference>
<evidence type="ECO:0000313" key="2">
    <source>
        <dbReference type="EMBL" id="MPC30192.1"/>
    </source>
</evidence>
<organism evidence="2 3">
    <name type="scientific">Portunus trituberculatus</name>
    <name type="common">Swimming crab</name>
    <name type="synonym">Neptunus trituberculatus</name>
    <dbReference type="NCBI Taxonomy" id="210409"/>
    <lineage>
        <taxon>Eukaryota</taxon>
        <taxon>Metazoa</taxon>
        <taxon>Ecdysozoa</taxon>
        <taxon>Arthropoda</taxon>
        <taxon>Crustacea</taxon>
        <taxon>Multicrustacea</taxon>
        <taxon>Malacostraca</taxon>
        <taxon>Eumalacostraca</taxon>
        <taxon>Eucarida</taxon>
        <taxon>Decapoda</taxon>
        <taxon>Pleocyemata</taxon>
        <taxon>Brachyura</taxon>
        <taxon>Eubrachyura</taxon>
        <taxon>Portunoidea</taxon>
        <taxon>Portunidae</taxon>
        <taxon>Portuninae</taxon>
        <taxon>Portunus</taxon>
    </lineage>
</organism>
<sequence length="66" mass="7630">MKGGGRRWCRVSSVGEANVFVRYLRTPMTSHVLRVTWTSRRRGDEGEAENKDGNTSEDKEEEEEEK</sequence>
<dbReference type="EMBL" id="VSRR010002210">
    <property type="protein sequence ID" value="MPC30192.1"/>
    <property type="molecule type" value="Genomic_DNA"/>
</dbReference>
<accession>A0A5B7E883</accession>
<proteinExistence type="predicted"/>